<feature type="region of interest" description="Disordered" evidence="2">
    <location>
        <begin position="239"/>
        <end position="383"/>
    </location>
</feature>
<dbReference type="PANTHER" id="PTHR11505">
    <property type="entry name" value="L1 TRANSPOSABLE ELEMENT-RELATED"/>
    <property type="match status" value="1"/>
</dbReference>
<keyword evidence="1" id="KW-0175">Coiled coil</keyword>
<dbReference type="Gene3D" id="3.30.70.1820">
    <property type="entry name" value="L1 transposable element, RRM domain"/>
    <property type="match status" value="1"/>
</dbReference>
<gene>
    <name evidence="3" type="ORF">MAR_001753</name>
</gene>
<dbReference type="InterPro" id="IPR004244">
    <property type="entry name" value="Transposase_22"/>
</dbReference>
<feature type="compositionally biased region" description="Low complexity" evidence="2">
    <location>
        <begin position="12"/>
        <end position="26"/>
    </location>
</feature>
<organism evidence="3 4">
    <name type="scientific">Mya arenaria</name>
    <name type="common">Soft-shell clam</name>
    <dbReference type="NCBI Taxonomy" id="6604"/>
    <lineage>
        <taxon>Eukaryota</taxon>
        <taxon>Metazoa</taxon>
        <taxon>Spiralia</taxon>
        <taxon>Lophotrochozoa</taxon>
        <taxon>Mollusca</taxon>
        <taxon>Bivalvia</taxon>
        <taxon>Autobranchia</taxon>
        <taxon>Heteroconchia</taxon>
        <taxon>Euheterodonta</taxon>
        <taxon>Imparidentia</taxon>
        <taxon>Neoheterodontei</taxon>
        <taxon>Myida</taxon>
        <taxon>Myoidea</taxon>
        <taxon>Myidae</taxon>
        <taxon>Mya</taxon>
    </lineage>
</organism>
<reference evidence="3" key="1">
    <citation type="submission" date="2022-11" db="EMBL/GenBank/DDBJ databases">
        <title>Centuries of genome instability and evolution in soft-shell clam transmissible cancer (bioRxiv).</title>
        <authorList>
            <person name="Hart S.F.M."/>
            <person name="Yonemitsu M.A."/>
            <person name="Giersch R.M."/>
            <person name="Beal B.F."/>
            <person name="Arriagada G."/>
            <person name="Davis B.W."/>
            <person name="Ostrander E.A."/>
            <person name="Goff S.P."/>
            <person name="Metzger M.J."/>
        </authorList>
    </citation>
    <scope>NUCLEOTIDE SEQUENCE</scope>
    <source>
        <strain evidence="3">MELC-2E11</strain>
        <tissue evidence="3">Siphon/mantle</tissue>
    </source>
</reference>
<feature type="compositionally biased region" description="Polar residues" evidence="2">
    <location>
        <begin position="1"/>
        <end position="11"/>
    </location>
</feature>
<keyword evidence="4" id="KW-1185">Reference proteome</keyword>
<dbReference type="EMBL" id="CP111022">
    <property type="protein sequence ID" value="WAR19915.1"/>
    <property type="molecule type" value="Genomic_DNA"/>
</dbReference>
<accession>A0ABY7FCP2</accession>
<feature type="compositionally biased region" description="Basic residues" evidence="2">
    <location>
        <begin position="242"/>
        <end position="253"/>
    </location>
</feature>
<evidence type="ECO:0000256" key="2">
    <source>
        <dbReference type="SAM" id="MobiDB-lite"/>
    </source>
</evidence>
<feature type="compositionally biased region" description="Polar residues" evidence="2">
    <location>
        <begin position="270"/>
        <end position="287"/>
    </location>
</feature>
<feature type="region of interest" description="Disordered" evidence="2">
    <location>
        <begin position="1"/>
        <end position="30"/>
    </location>
</feature>
<name>A0ABY7FCP2_MYAAR</name>
<evidence type="ECO:0000313" key="3">
    <source>
        <dbReference type="EMBL" id="WAR19915.1"/>
    </source>
</evidence>
<protein>
    <submittedName>
        <fullName evidence="3">Uncharacterized protein</fullName>
    </submittedName>
</protein>
<evidence type="ECO:0000313" key="4">
    <source>
        <dbReference type="Proteomes" id="UP001164746"/>
    </source>
</evidence>
<dbReference type="Proteomes" id="UP001164746">
    <property type="component" value="Chromosome 11"/>
</dbReference>
<feature type="compositionally biased region" description="Polar residues" evidence="2">
    <location>
        <begin position="360"/>
        <end position="374"/>
    </location>
</feature>
<feature type="coiled-coil region" evidence="1">
    <location>
        <begin position="58"/>
        <end position="92"/>
    </location>
</feature>
<sequence>MASPPVQNGVTNGIAASSNSNGSNNNGNGGITRNTKLVECNETMNLYSDICYSVTVTNSDLDKKVLALETKVQTLERQYNDLEKQQASTDSRVTDVQYQTMRENLLLCGIPEAKDYKQNGEDCPAVIQAFMRDELGIETEISVDHARRLGPFRQYADRPRPIVTKFTFYKDRETVRQTARQKLPDTDFWVKEQYPKDMEDKRRQLYSVADEARKDTNNKVVLTRDKLFINGKLYTDTTQKHTSYKKTTHRQSQNHRDEPRWSKTYYRSRAPNTQAPSTSKPVSTSNPFAVLDSRTPQNTPTGLPTLAGKKKATSPLETGTYFKKPNCYNSDSDTTSEIDLTDSPSLLDTQPPPQERGDQESLTPSDNPGASDQTADQRPEENM</sequence>
<proteinExistence type="predicted"/>
<evidence type="ECO:0000256" key="1">
    <source>
        <dbReference type="SAM" id="Coils"/>
    </source>
</evidence>